<dbReference type="SMART" id="SM00240">
    <property type="entry name" value="FHA"/>
    <property type="match status" value="1"/>
</dbReference>
<dbReference type="SUPFAM" id="SSF49879">
    <property type="entry name" value="SMAD/FHA domain"/>
    <property type="match status" value="1"/>
</dbReference>
<dbReference type="PATRIC" id="fig|1278073.3.peg.4837"/>
<proteinExistence type="predicted"/>
<feature type="region of interest" description="Disordered" evidence="1">
    <location>
        <begin position="514"/>
        <end position="533"/>
    </location>
</feature>
<accession>L7UHX8</accession>
<evidence type="ECO:0000313" key="3">
    <source>
        <dbReference type="EMBL" id="AGC46054.1"/>
    </source>
</evidence>
<dbReference type="HOGENOM" id="CLU_510751_0_0_7"/>
<dbReference type="PANTHER" id="PTHR23308">
    <property type="entry name" value="NUCLEAR INHIBITOR OF PROTEIN PHOSPHATASE-1"/>
    <property type="match status" value="1"/>
</dbReference>
<protein>
    <submittedName>
        <fullName evidence="3">FHA domain-containing protein</fullName>
    </submittedName>
</protein>
<sequence>MLPLVIRIKGLDAQAPTEKQYVFRHSPVRIGRNQLNDVSIPKTFVSLFHALVRFDQKAMYVVDLGSTNGVSIDGRRIDKNVQVKVNEETLVSIGTLEMRLSREAVVGDGQSQMTQFRALTTLMDPGEGTPSSFKPTPVQGRAQVVATALLPALGSIPSLQDDDEEEMGASRTQLMPALEEGELGAEDDGQRTQISSIPRVEEPVARPAVPSIIQRRHRTPESVRVVPPGVGGVHASIQQLVPLYTAYRNAWQALHAAMVKQGEGLAENERPSLVGQIQRRLSGVVHEPQFGEFARSLGVSVPQSSGGTSSGVSMAGVQGAPPRLDVMARELLGQFVRSYLPGSKGLESGSDIDRFLERLAGVLETFGRAFVELRQGHDQFGQEMAVAMVRDVTPLSKSKNTREVLRYLLDWKAADGAERVQELKSGFGDVMIHQIALLNGMREGVRALLQRLSQGGEEGEGSSLSKMWPFGASKRLKWLEEEIRRLSEEERELTKALFGQEFAKAYHAIVGDAANKGSDGEVSVVSKRRERES</sequence>
<dbReference type="InterPro" id="IPR008984">
    <property type="entry name" value="SMAD_FHA_dom_sf"/>
</dbReference>
<dbReference type="InterPro" id="IPR050923">
    <property type="entry name" value="Cell_Proc_Reg/RNA_Proc"/>
</dbReference>
<feature type="domain" description="FHA" evidence="2">
    <location>
        <begin position="28"/>
        <end position="77"/>
    </location>
</feature>
<reference evidence="3 4" key="1">
    <citation type="journal article" date="2013" name="Genome Announc.">
        <title>Complete genome sequence of Myxococcus stipitatus strain DSM 14675, a fruiting myxobacterium.</title>
        <authorList>
            <person name="Huntley S."/>
            <person name="Kneip S."/>
            <person name="Treuner-Lange A."/>
            <person name="Sogaard-Andersen L."/>
        </authorList>
    </citation>
    <scope>NUCLEOTIDE SEQUENCE [LARGE SCALE GENOMIC DNA]</scope>
    <source>
        <strain evidence="4">DSM 14675 / JCM 12634 / Mx s8</strain>
    </source>
</reference>
<dbReference type="EMBL" id="CP004025">
    <property type="protein sequence ID" value="AGC46054.1"/>
    <property type="molecule type" value="Genomic_DNA"/>
</dbReference>
<dbReference type="Pfam" id="PF00498">
    <property type="entry name" value="FHA"/>
    <property type="match status" value="1"/>
</dbReference>
<dbReference type="OrthoDB" id="5522831at2"/>
<keyword evidence="4" id="KW-1185">Reference proteome</keyword>
<dbReference type="InterPro" id="IPR000253">
    <property type="entry name" value="FHA_dom"/>
</dbReference>
<dbReference type="AlphaFoldDB" id="L7UHX8"/>
<evidence type="ECO:0000313" key="4">
    <source>
        <dbReference type="Proteomes" id="UP000011131"/>
    </source>
</evidence>
<dbReference type="STRING" id="1278073.MYSTI_04764"/>
<dbReference type="Pfam" id="PF20232">
    <property type="entry name" value="T6SS_FHA_C"/>
    <property type="match status" value="1"/>
</dbReference>
<dbReference type="InterPro" id="IPR046883">
    <property type="entry name" value="T6SS_FHA_C"/>
</dbReference>
<dbReference type="CDD" id="cd00060">
    <property type="entry name" value="FHA"/>
    <property type="match status" value="1"/>
</dbReference>
<dbReference type="eggNOG" id="COG1716">
    <property type="taxonomic scope" value="Bacteria"/>
</dbReference>
<dbReference type="PROSITE" id="PS50006">
    <property type="entry name" value="FHA_DOMAIN"/>
    <property type="match status" value="1"/>
</dbReference>
<dbReference type="Gene3D" id="2.60.200.20">
    <property type="match status" value="1"/>
</dbReference>
<dbReference type="Proteomes" id="UP000011131">
    <property type="component" value="Chromosome"/>
</dbReference>
<name>L7UHX8_MYXSD</name>
<evidence type="ECO:0000259" key="2">
    <source>
        <dbReference type="PROSITE" id="PS50006"/>
    </source>
</evidence>
<dbReference type="KEGG" id="msd:MYSTI_04764"/>
<dbReference type="RefSeq" id="WP_015350310.1">
    <property type="nucleotide sequence ID" value="NC_020126.1"/>
</dbReference>
<evidence type="ECO:0000256" key="1">
    <source>
        <dbReference type="SAM" id="MobiDB-lite"/>
    </source>
</evidence>
<gene>
    <name evidence="3" type="ordered locus">MYSTI_04764</name>
</gene>
<organism evidence="3 4">
    <name type="scientific">Myxococcus stipitatus (strain DSM 14675 / JCM 12634 / Mx s8)</name>
    <dbReference type="NCBI Taxonomy" id="1278073"/>
    <lineage>
        <taxon>Bacteria</taxon>
        <taxon>Pseudomonadati</taxon>
        <taxon>Myxococcota</taxon>
        <taxon>Myxococcia</taxon>
        <taxon>Myxococcales</taxon>
        <taxon>Cystobacterineae</taxon>
        <taxon>Myxococcaceae</taxon>
        <taxon>Myxococcus</taxon>
    </lineage>
</organism>